<evidence type="ECO:0000256" key="2">
    <source>
        <dbReference type="ARBA" id="ARBA00004922"/>
    </source>
</evidence>
<comment type="pathway">
    <text evidence="2">Protein modification; protein glycosylation.</text>
</comment>
<dbReference type="EMBL" id="BQNB010016678">
    <property type="protein sequence ID" value="GJT54515.1"/>
    <property type="molecule type" value="Genomic_DNA"/>
</dbReference>
<name>A0ABQ5EUB7_9ASTR</name>
<evidence type="ECO:0000256" key="6">
    <source>
        <dbReference type="ARBA" id="ARBA00022824"/>
    </source>
</evidence>
<sequence length="395" mass="43792">MVVHPYEDDSCVCFLDNNPVSPGTPDKDFGIILEAAVMYDRRVAALLNENDSNGDEVLLKAIDEGKTFSYQRLLFVITGKGPEKEKYEEKIKKLNLTSVAFRTMWLSLEDYPLLLGSADLGACLHTSSLGLDIPMKICLDVVCLFVLFLILAEPIHRQQVTRRLSRLLDPVIDLVIMWKAGSDEAILCDDNNQSMYCQLLAEPIHRQSEDSWKVSQSFYLGGGTNPTSVLARFDRKTLAISFIVDMDMEDEDAIDASQGFDIKNVDPLKDVKHSVTDTQTEEVNHLSKSKWSNDLDGNDPIEAGEKKKTSALSGLIQAYSKEGFIRSTWSMMGPQINPTEYGVVLSGTDHSMHAFGMPKDRMKDILNAHTKTTILPLAAVSPRGGDKEIPEGGGD</sequence>
<evidence type="ECO:0000256" key="3">
    <source>
        <dbReference type="ARBA" id="ARBA00022676"/>
    </source>
</evidence>
<keyword evidence="4" id="KW-0808">Transferase</keyword>
<dbReference type="Proteomes" id="UP001151760">
    <property type="component" value="Unassembled WGS sequence"/>
</dbReference>
<evidence type="ECO:0000256" key="8">
    <source>
        <dbReference type="ARBA" id="ARBA00023136"/>
    </source>
</evidence>
<comment type="subcellular location">
    <subcellularLocation>
        <location evidence="1">Endoplasmic reticulum membrane</location>
        <topology evidence="1">Single-pass membrane protein</topology>
    </subcellularLocation>
</comment>
<evidence type="ECO:0000256" key="1">
    <source>
        <dbReference type="ARBA" id="ARBA00004389"/>
    </source>
</evidence>
<keyword evidence="5" id="KW-0812">Transmembrane</keyword>
<evidence type="ECO:0000256" key="4">
    <source>
        <dbReference type="ARBA" id="ARBA00022679"/>
    </source>
</evidence>
<comment type="caution">
    <text evidence="10">The sequence shown here is derived from an EMBL/GenBank/DDBJ whole genome shotgun (WGS) entry which is preliminary data.</text>
</comment>
<evidence type="ECO:0000256" key="7">
    <source>
        <dbReference type="ARBA" id="ARBA00022989"/>
    </source>
</evidence>
<protein>
    <submittedName>
        <fullName evidence="10">UDP-glycosyltransferase TURAN-like protein isoform X3</fullName>
    </submittedName>
</protein>
<dbReference type="PANTHER" id="PTHR13036:SF0">
    <property type="entry name" value="CHITOBIOSYLDIPHOSPHODOLICHOL BETA-MANNOSYLTRANSFERASE"/>
    <property type="match status" value="1"/>
</dbReference>
<evidence type="ECO:0000313" key="11">
    <source>
        <dbReference type="Proteomes" id="UP001151760"/>
    </source>
</evidence>
<keyword evidence="11" id="KW-1185">Reference proteome</keyword>
<keyword evidence="3" id="KW-0328">Glycosyltransferase</keyword>
<keyword evidence="7" id="KW-1133">Transmembrane helix</keyword>
<accession>A0ABQ5EUB7</accession>
<gene>
    <name evidence="10" type="ORF">Tco_0989569</name>
</gene>
<evidence type="ECO:0000256" key="9">
    <source>
        <dbReference type="SAM" id="MobiDB-lite"/>
    </source>
</evidence>
<organism evidence="10 11">
    <name type="scientific">Tanacetum coccineum</name>
    <dbReference type="NCBI Taxonomy" id="301880"/>
    <lineage>
        <taxon>Eukaryota</taxon>
        <taxon>Viridiplantae</taxon>
        <taxon>Streptophyta</taxon>
        <taxon>Embryophyta</taxon>
        <taxon>Tracheophyta</taxon>
        <taxon>Spermatophyta</taxon>
        <taxon>Magnoliopsida</taxon>
        <taxon>eudicotyledons</taxon>
        <taxon>Gunneridae</taxon>
        <taxon>Pentapetalae</taxon>
        <taxon>asterids</taxon>
        <taxon>campanulids</taxon>
        <taxon>Asterales</taxon>
        <taxon>Asteraceae</taxon>
        <taxon>Asteroideae</taxon>
        <taxon>Anthemideae</taxon>
        <taxon>Anthemidinae</taxon>
        <taxon>Tanacetum</taxon>
    </lineage>
</organism>
<dbReference type="PANTHER" id="PTHR13036">
    <property type="entry name" value="BETA1,4 MANNOSYLTRANSFERASE"/>
    <property type="match status" value="1"/>
</dbReference>
<evidence type="ECO:0000313" key="10">
    <source>
        <dbReference type="EMBL" id="GJT54515.1"/>
    </source>
</evidence>
<reference evidence="10" key="1">
    <citation type="journal article" date="2022" name="Int. J. Mol. Sci.">
        <title>Draft Genome of Tanacetum Coccineum: Genomic Comparison of Closely Related Tanacetum-Family Plants.</title>
        <authorList>
            <person name="Yamashiro T."/>
            <person name="Shiraishi A."/>
            <person name="Nakayama K."/>
            <person name="Satake H."/>
        </authorList>
    </citation>
    <scope>NUCLEOTIDE SEQUENCE</scope>
</reference>
<dbReference type="InterPro" id="IPR026051">
    <property type="entry name" value="ALG1-like"/>
</dbReference>
<keyword evidence="8" id="KW-0472">Membrane</keyword>
<reference evidence="10" key="2">
    <citation type="submission" date="2022-01" db="EMBL/GenBank/DDBJ databases">
        <authorList>
            <person name="Yamashiro T."/>
            <person name="Shiraishi A."/>
            <person name="Satake H."/>
            <person name="Nakayama K."/>
        </authorList>
    </citation>
    <scope>NUCLEOTIDE SEQUENCE</scope>
</reference>
<feature type="region of interest" description="Disordered" evidence="9">
    <location>
        <begin position="276"/>
        <end position="304"/>
    </location>
</feature>
<evidence type="ECO:0000256" key="5">
    <source>
        <dbReference type="ARBA" id="ARBA00022692"/>
    </source>
</evidence>
<proteinExistence type="predicted"/>
<keyword evidence="6" id="KW-0256">Endoplasmic reticulum</keyword>